<proteinExistence type="inferred from homology"/>
<dbReference type="PANTHER" id="PTHR36575:SF2">
    <property type="entry name" value="CHITIN-BINDING TYPE-4 DOMAIN-CONTAINING PROTEIN-RELATED"/>
    <property type="match status" value="1"/>
</dbReference>
<keyword evidence="10" id="KW-1185">Reference proteome</keyword>
<dbReference type="InterPro" id="IPR052282">
    <property type="entry name" value="Starch-active_LPMO"/>
</dbReference>
<keyword evidence="3" id="KW-0186">Copper</keyword>
<accession>A0A2J5I000</accession>
<evidence type="ECO:0000256" key="1">
    <source>
        <dbReference type="ARBA" id="ARBA00001973"/>
    </source>
</evidence>
<dbReference type="OrthoDB" id="550577at2759"/>
<keyword evidence="4" id="KW-1015">Disulfide bond</keyword>
<evidence type="ECO:0000256" key="5">
    <source>
        <dbReference type="ARBA" id="ARBA00023180"/>
    </source>
</evidence>
<evidence type="ECO:0000256" key="2">
    <source>
        <dbReference type="ARBA" id="ARBA00022723"/>
    </source>
</evidence>
<dbReference type="PANTHER" id="PTHR36575">
    <property type="entry name" value="BINDING PROTEIN, PUTATIVE (AFU_ORTHOLOGUE AFUA_1G14430)-RELATED"/>
    <property type="match status" value="1"/>
</dbReference>
<evidence type="ECO:0000256" key="7">
    <source>
        <dbReference type="SAM" id="SignalP"/>
    </source>
</evidence>
<comment type="cofactor">
    <cofactor evidence="1">
        <name>Cu(2+)</name>
        <dbReference type="ChEBI" id="CHEBI:29036"/>
    </cofactor>
</comment>
<evidence type="ECO:0000313" key="9">
    <source>
        <dbReference type="EMBL" id="PLN83086.1"/>
    </source>
</evidence>
<keyword evidence="7" id="KW-0732">Signal</keyword>
<dbReference type="InterPro" id="IPR004302">
    <property type="entry name" value="Cellulose/chitin-bd_N"/>
</dbReference>
<evidence type="ECO:0000256" key="6">
    <source>
        <dbReference type="ARBA" id="ARBA00034311"/>
    </source>
</evidence>
<dbReference type="Pfam" id="PF03067">
    <property type="entry name" value="LPMO_10"/>
    <property type="match status" value="1"/>
</dbReference>
<dbReference type="GO" id="GO:0046872">
    <property type="term" value="F:metal ion binding"/>
    <property type="evidence" value="ECO:0007669"/>
    <property type="project" value="UniProtKB-KW"/>
</dbReference>
<comment type="similarity">
    <text evidence="6">Belongs to the polysaccharide monooxygenase AA13 family.</text>
</comment>
<protein>
    <recommendedName>
        <fullName evidence="8">Chitin-binding type-4 domain-containing protein</fullName>
    </recommendedName>
</protein>
<evidence type="ECO:0000256" key="3">
    <source>
        <dbReference type="ARBA" id="ARBA00023008"/>
    </source>
</evidence>
<organism evidence="9 10">
    <name type="scientific">Aspergillus taichungensis</name>
    <dbReference type="NCBI Taxonomy" id="482145"/>
    <lineage>
        <taxon>Eukaryota</taxon>
        <taxon>Fungi</taxon>
        <taxon>Dikarya</taxon>
        <taxon>Ascomycota</taxon>
        <taxon>Pezizomycotina</taxon>
        <taxon>Eurotiomycetes</taxon>
        <taxon>Eurotiomycetidae</taxon>
        <taxon>Eurotiales</taxon>
        <taxon>Aspergillaceae</taxon>
        <taxon>Aspergillus</taxon>
        <taxon>Aspergillus subgen. Circumdati</taxon>
    </lineage>
</organism>
<reference evidence="10" key="1">
    <citation type="submission" date="2017-12" db="EMBL/GenBank/DDBJ databases">
        <authorList>
            <consortium name="DOE Joint Genome Institute"/>
            <person name="Mondo S.J."/>
            <person name="Kjaerbolling I."/>
            <person name="Vesth T.C."/>
            <person name="Frisvad J.C."/>
            <person name="Nybo J.L."/>
            <person name="Theobald S."/>
            <person name="Kuo A."/>
            <person name="Bowyer P."/>
            <person name="Matsuda Y."/>
            <person name="Lyhne E.K."/>
            <person name="Kogle M.E."/>
            <person name="Clum A."/>
            <person name="Lipzen A."/>
            <person name="Salamov A."/>
            <person name="Ngan C.Y."/>
            <person name="Daum C."/>
            <person name="Chiniquy J."/>
            <person name="Barry K."/>
            <person name="LaButti K."/>
            <person name="Haridas S."/>
            <person name="Simmons B.A."/>
            <person name="Magnuson J.K."/>
            <person name="Mortensen U.H."/>
            <person name="Larsen T.O."/>
            <person name="Grigoriev I.V."/>
            <person name="Baker S.E."/>
            <person name="Andersen M.R."/>
            <person name="Nordberg H.P."/>
            <person name="Cantor M.N."/>
            <person name="Hua S.X."/>
        </authorList>
    </citation>
    <scope>NUCLEOTIDE SEQUENCE [LARGE SCALE GENOMIC DNA]</scope>
    <source>
        <strain evidence="10">IBT 19404</strain>
    </source>
</reference>
<evidence type="ECO:0000313" key="10">
    <source>
        <dbReference type="Proteomes" id="UP000235023"/>
    </source>
</evidence>
<feature type="chain" id="PRO_5014417812" description="Chitin-binding type-4 domain-containing protein" evidence="7">
    <location>
        <begin position="19"/>
        <end position="250"/>
    </location>
</feature>
<name>A0A2J5I000_9EURO</name>
<feature type="signal peptide" evidence="7">
    <location>
        <begin position="1"/>
        <end position="18"/>
    </location>
</feature>
<gene>
    <name evidence="9" type="ORF">BDW42DRAFT_165265</name>
</gene>
<evidence type="ECO:0000259" key="8">
    <source>
        <dbReference type="Pfam" id="PF03067"/>
    </source>
</evidence>
<keyword evidence="2" id="KW-0479">Metal-binding</keyword>
<feature type="domain" description="Chitin-binding type-4" evidence="8">
    <location>
        <begin position="19"/>
        <end position="247"/>
    </location>
</feature>
<dbReference type="AlphaFoldDB" id="A0A2J5I000"/>
<dbReference type="SMR" id="A0A2J5I000"/>
<keyword evidence="5" id="KW-0325">Glycoprotein</keyword>
<dbReference type="Proteomes" id="UP000235023">
    <property type="component" value="Unassembled WGS sequence"/>
</dbReference>
<sequence length="250" mass="27563">MRAATAAAVLTLVTSVAGHGYMWSPASRTRQGFEAGIDTCPECTILEPVESWPTLDGAKVGRMGPCGFNQRDGLDYNKPTADWGGKPVKTYKPGEEIEVVWCLDHNGDHGGMFSYRVCQDQKIVDKLLKADYTPTEAEKQEAEDCFQKGLLKCTDVNGQDCPISEDCQEDGCKNKDWFTCNGYEASENPKCQGVDNAELGSCKTTISGGYTVTKKIKLPEFKSEHTLLSFKWNSFQTPQVYLNCADIAIQ</sequence>
<dbReference type="EMBL" id="KZ559521">
    <property type="protein sequence ID" value="PLN83086.1"/>
    <property type="molecule type" value="Genomic_DNA"/>
</dbReference>
<evidence type="ECO:0000256" key="4">
    <source>
        <dbReference type="ARBA" id="ARBA00023157"/>
    </source>
</evidence>